<dbReference type="Gene3D" id="3.90.780.10">
    <property type="entry name" value="5'-Nucleotidase, C-terminal domain"/>
    <property type="match status" value="1"/>
</dbReference>
<evidence type="ECO:0000313" key="9">
    <source>
        <dbReference type="Proteomes" id="UP000680638"/>
    </source>
</evidence>
<dbReference type="InterPro" id="IPR008334">
    <property type="entry name" value="5'-Nucleotdase_C"/>
</dbReference>
<proteinExistence type="inferred from homology"/>
<feature type="domain" description="5'-Nucleotidase C-terminal" evidence="7">
    <location>
        <begin position="393"/>
        <end position="569"/>
    </location>
</feature>
<gene>
    <name evidence="8" type="ORF">J21TS3_42640</name>
</gene>
<organism evidence="8 9">
    <name type="scientific">Paenibacillus cookii</name>
    <dbReference type="NCBI Taxonomy" id="157839"/>
    <lineage>
        <taxon>Bacteria</taxon>
        <taxon>Bacillati</taxon>
        <taxon>Bacillota</taxon>
        <taxon>Bacilli</taxon>
        <taxon>Bacillales</taxon>
        <taxon>Paenibacillaceae</taxon>
        <taxon>Paenibacillus</taxon>
    </lineage>
</organism>
<accession>A0ABQ4M1Y5</accession>
<dbReference type="SUPFAM" id="SSF56300">
    <property type="entry name" value="Metallo-dependent phosphatases"/>
    <property type="match status" value="1"/>
</dbReference>
<dbReference type="InterPro" id="IPR006179">
    <property type="entry name" value="5_nucleotidase/apyrase"/>
</dbReference>
<dbReference type="PANTHER" id="PTHR11575">
    <property type="entry name" value="5'-NUCLEOTIDASE-RELATED"/>
    <property type="match status" value="1"/>
</dbReference>
<evidence type="ECO:0000256" key="3">
    <source>
        <dbReference type="ARBA" id="ARBA00022729"/>
    </source>
</evidence>
<evidence type="ECO:0000256" key="4">
    <source>
        <dbReference type="ARBA" id="ARBA00022741"/>
    </source>
</evidence>
<evidence type="ECO:0000256" key="2">
    <source>
        <dbReference type="ARBA" id="ARBA00022723"/>
    </source>
</evidence>
<keyword evidence="2" id="KW-0479">Metal-binding</keyword>
<comment type="caution">
    <text evidence="8">The sequence shown here is derived from an EMBL/GenBank/DDBJ whole genome shotgun (WGS) entry which is preliminary data.</text>
</comment>
<keyword evidence="4 5" id="KW-0547">Nucleotide-binding</keyword>
<evidence type="ECO:0000256" key="5">
    <source>
        <dbReference type="RuleBase" id="RU362119"/>
    </source>
</evidence>
<dbReference type="InterPro" id="IPR029052">
    <property type="entry name" value="Metallo-depent_PP-like"/>
</dbReference>
<dbReference type="Pfam" id="PF02872">
    <property type="entry name" value="5_nucleotid_C"/>
    <property type="match status" value="1"/>
</dbReference>
<feature type="domain" description="Calcineurin-like phosphoesterase" evidence="6">
    <location>
        <begin position="22"/>
        <end position="270"/>
    </location>
</feature>
<dbReference type="Gene3D" id="3.60.21.10">
    <property type="match status" value="1"/>
</dbReference>
<evidence type="ECO:0008006" key="10">
    <source>
        <dbReference type="Google" id="ProtNLM"/>
    </source>
</evidence>
<dbReference type="InterPro" id="IPR041827">
    <property type="entry name" value="CpdB_N"/>
</dbReference>
<dbReference type="Pfam" id="PF00149">
    <property type="entry name" value="Metallophos"/>
    <property type="match status" value="1"/>
</dbReference>
<protein>
    <recommendedName>
        <fullName evidence="10">2',3'-cyclic-nucleotide 2'-phosphodiesterase</fullName>
    </recommendedName>
</protein>
<dbReference type="CDD" id="cd07410">
    <property type="entry name" value="MPP_CpdB_N"/>
    <property type="match status" value="1"/>
</dbReference>
<dbReference type="PANTHER" id="PTHR11575:SF6">
    <property type="entry name" value="2',3'-CYCLIC-NUCLEOTIDE 2'-PHOSPHODIESTERASE_3'-NUCLEOTIDASE"/>
    <property type="match status" value="1"/>
</dbReference>
<dbReference type="PRINTS" id="PR01607">
    <property type="entry name" value="APYRASEFAMLY"/>
</dbReference>
<dbReference type="InterPro" id="IPR004843">
    <property type="entry name" value="Calcineurin-like_PHP"/>
</dbReference>
<evidence type="ECO:0000259" key="7">
    <source>
        <dbReference type="Pfam" id="PF02872"/>
    </source>
</evidence>
<dbReference type="NCBIfam" id="NF006938">
    <property type="entry name" value="PRK09420.1"/>
    <property type="match status" value="1"/>
</dbReference>
<keyword evidence="9" id="KW-1185">Reference proteome</keyword>
<dbReference type="SUPFAM" id="SSF55816">
    <property type="entry name" value="5'-nucleotidase (syn. UDP-sugar hydrolase), C-terminal domain"/>
    <property type="match status" value="1"/>
</dbReference>
<name>A0ABQ4M1Y5_9BACL</name>
<comment type="similarity">
    <text evidence="1 5">Belongs to the 5'-nucleotidase family.</text>
</comment>
<keyword evidence="5" id="KW-0378">Hydrolase</keyword>
<evidence type="ECO:0000256" key="1">
    <source>
        <dbReference type="ARBA" id="ARBA00006654"/>
    </source>
</evidence>
<dbReference type="EMBL" id="BORW01000031">
    <property type="protein sequence ID" value="GIO69443.1"/>
    <property type="molecule type" value="Genomic_DNA"/>
</dbReference>
<dbReference type="InterPro" id="IPR036907">
    <property type="entry name" value="5'-Nucleotdase_C_sf"/>
</dbReference>
<keyword evidence="3" id="KW-0732">Signal</keyword>
<evidence type="ECO:0000259" key="6">
    <source>
        <dbReference type="Pfam" id="PF00149"/>
    </source>
</evidence>
<evidence type="ECO:0000313" key="8">
    <source>
        <dbReference type="EMBL" id="GIO69443.1"/>
    </source>
</evidence>
<sequence>MNGIPNAQADGLGRNAEPSIELRIMSTTDVHACLMDYDYYRDRKDAAVGLVRTATLVKRARAEAANALLADNGDLIQGTPLGTFAARVDPDRLKAGDWIHPAIRAMNAMGYDAATFGNHEFNYGLEYLDQVVAGASFPYVNANIYVHEAEAGRKFAVNRYRPYVILTKTCVDGMGRPHEIRIGFIGFAPTQILDWDQGHLAGKVQVKDMVLSALEWVPAMKEEGADVIVALAHTGFDAGVSLKDHDAENAVLPLSLVPGIDAIAFSHTHRTFPARDFASLDASFKHADGTPLPAVDWQEGTINGLPAVQAGYSGAMLGIIDLMLRRLDGKWQAVHGKAMVREISDGKEGSEFAEPDAEIAALLQQAHQQTVAYANAPIGRTEVPLHTYFSLVHADASVQLLNHAQRDYARRWIASFAPDLRHLPVLAASSPFKAGRNGPNDYAEIPPGPVAIRSASELYLFENTVKAVKLSGAALKEWLEFSAGIYNRIDPDETAEQPLLNPAFPAFNFDVIGGVTYRVNVARPAKYGPDGTLLNPGASRIEDLRHEGVPVEPGQPLIVVTSNYRVSSGIVPGLREAELLLDSADENRQALIDYIAEQGSLVAEPEENWSFSPIGKPVNVIFAGSPEAARYVKDFPGIAYTGRTDARGYGIYRIDLAADPAETSMHTGPKPVRQQHTKSEGLRRFSYLP</sequence>
<reference evidence="8 9" key="1">
    <citation type="submission" date="2021-03" db="EMBL/GenBank/DDBJ databases">
        <title>Antimicrobial resistance genes in bacteria isolated from Japanese honey, and their potential for conferring macrolide and lincosamide resistance in the American foulbrood pathogen Paenibacillus larvae.</title>
        <authorList>
            <person name="Okamoto M."/>
            <person name="Kumagai M."/>
            <person name="Kanamori H."/>
            <person name="Takamatsu D."/>
        </authorList>
    </citation>
    <scope>NUCLEOTIDE SEQUENCE [LARGE SCALE GENOMIC DNA]</scope>
    <source>
        <strain evidence="8 9">J21TS3</strain>
    </source>
</reference>
<dbReference type="Proteomes" id="UP000680638">
    <property type="component" value="Unassembled WGS sequence"/>
</dbReference>